<evidence type="ECO:0000313" key="8">
    <source>
        <dbReference type="EMBL" id="CAG5050400.1"/>
    </source>
</evidence>
<comment type="similarity">
    <text evidence="4">Belongs to the peptidase S1 family. CLIP subfamily.</text>
</comment>
<dbReference type="PROSITE" id="PS00134">
    <property type="entry name" value="TRYPSIN_HIS"/>
    <property type="match status" value="1"/>
</dbReference>
<dbReference type="InterPro" id="IPR018114">
    <property type="entry name" value="TRYPSIN_HIS"/>
</dbReference>
<feature type="chain" id="PRO_5035757476" evidence="6">
    <location>
        <begin position="20"/>
        <end position="624"/>
    </location>
</feature>
<accession>A0A8S3Y2G8</accession>
<dbReference type="CDD" id="cd00190">
    <property type="entry name" value="Tryp_SPc"/>
    <property type="match status" value="1"/>
</dbReference>
<dbReference type="OrthoDB" id="10061449at2759"/>
<dbReference type="FunFam" id="2.40.10.10:FF:000028">
    <property type="entry name" value="Serine protease easter"/>
    <property type="match status" value="1"/>
</dbReference>
<evidence type="ECO:0000256" key="5">
    <source>
        <dbReference type="RuleBase" id="RU363034"/>
    </source>
</evidence>
<evidence type="ECO:0000256" key="6">
    <source>
        <dbReference type="SAM" id="SignalP"/>
    </source>
</evidence>
<dbReference type="EMBL" id="CAJQZP010001486">
    <property type="protein sequence ID" value="CAG5050400.1"/>
    <property type="molecule type" value="Genomic_DNA"/>
</dbReference>
<feature type="signal peptide" evidence="6">
    <location>
        <begin position="1"/>
        <end position="19"/>
    </location>
</feature>
<keyword evidence="1 6" id="KW-0732">Signal</keyword>
<keyword evidence="5" id="KW-0645">Protease</keyword>
<reference evidence="8" key="1">
    <citation type="submission" date="2021-04" db="EMBL/GenBank/DDBJ databases">
        <authorList>
            <person name="Tunstrom K."/>
        </authorList>
    </citation>
    <scope>NUCLEOTIDE SEQUENCE</scope>
</reference>
<dbReference type="SMART" id="SM00020">
    <property type="entry name" value="Tryp_SPc"/>
    <property type="match status" value="1"/>
</dbReference>
<dbReference type="AlphaFoldDB" id="A0A8S3Y2G8"/>
<protein>
    <submittedName>
        <fullName evidence="8">(apollo) hypothetical protein</fullName>
    </submittedName>
</protein>
<evidence type="ECO:0000256" key="2">
    <source>
        <dbReference type="ARBA" id="ARBA00023157"/>
    </source>
</evidence>
<evidence type="ECO:0000256" key="1">
    <source>
        <dbReference type="ARBA" id="ARBA00022729"/>
    </source>
</evidence>
<name>A0A8S3Y2G8_PARAO</name>
<dbReference type="InterPro" id="IPR051487">
    <property type="entry name" value="Ser/Thr_Proteases_Immune/Dev"/>
</dbReference>
<evidence type="ECO:0000256" key="3">
    <source>
        <dbReference type="ARBA" id="ARBA00023180"/>
    </source>
</evidence>
<dbReference type="PROSITE" id="PS50240">
    <property type="entry name" value="TRYPSIN_DOM"/>
    <property type="match status" value="1"/>
</dbReference>
<dbReference type="PANTHER" id="PTHR24256">
    <property type="entry name" value="TRYPTASE-RELATED"/>
    <property type="match status" value="1"/>
</dbReference>
<keyword evidence="5" id="KW-0720">Serine protease</keyword>
<keyword evidence="3" id="KW-0325">Glycoprotein</keyword>
<evidence type="ECO:0000259" key="7">
    <source>
        <dbReference type="PROSITE" id="PS50240"/>
    </source>
</evidence>
<dbReference type="InterPro" id="IPR033116">
    <property type="entry name" value="TRYPSIN_SER"/>
</dbReference>
<keyword evidence="9" id="KW-1185">Reference proteome</keyword>
<comment type="caution">
    <text evidence="8">The sequence shown here is derived from an EMBL/GenBank/DDBJ whole genome shotgun (WGS) entry which is preliminary data.</text>
</comment>
<evidence type="ECO:0000256" key="4">
    <source>
        <dbReference type="ARBA" id="ARBA00024195"/>
    </source>
</evidence>
<evidence type="ECO:0000313" key="9">
    <source>
        <dbReference type="Proteomes" id="UP000691718"/>
    </source>
</evidence>
<dbReference type="InterPro" id="IPR001254">
    <property type="entry name" value="Trypsin_dom"/>
</dbReference>
<dbReference type="GO" id="GO:0006508">
    <property type="term" value="P:proteolysis"/>
    <property type="evidence" value="ECO:0007669"/>
    <property type="project" value="UniProtKB-KW"/>
</dbReference>
<organism evidence="8 9">
    <name type="scientific">Parnassius apollo</name>
    <name type="common">Apollo butterfly</name>
    <name type="synonym">Papilio apollo</name>
    <dbReference type="NCBI Taxonomy" id="110799"/>
    <lineage>
        <taxon>Eukaryota</taxon>
        <taxon>Metazoa</taxon>
        <taxon>Ecdysozoa</taxon>
        <taxon>Arthropoda</taxon>
        <taxon>Hexapoda</taxon>
        <taxon>Insecta</taxon>
        <taxon>Pterygota</taxon>
        <taxon>Neoptera</taxon>
        <taxon>Endopterygota</taxon>
        <taxon>Lepidoptera</taxon>
        <taxon>Glossata</taxon>
        <taxon>Ditrysia</taxon>
        <taxon>Papilionoidea</taxon>
        <taxon>Papilionidae</taxon>
        <taxon>Parnassiinae</taxon>
        <taxon>Parnassini</taxon>
        <taxon>Parnassius</taxon>
        <taxon>Parnassius</taxon>
    </lineage>
</organism>
<keyword evidence="2" id="KW-1015">Disulfide bond</keyword>
<dbReference type="Proteomes" id="UP000691718">
    <property type="component" value="Unassembled WGS sequence"/>
</dbReference>
<keyword evidence="5" id="KW-0378">Hydrolase</keyword>
<proteinExistence type="inferred from homology"/>
<dbReference type="Pfam" id="PF00089">
    <property type="entry name" value="Trypsin"/>
    <property type="match status" value="1"/>
</dbReference>
<dbReference type="PROSITE" id="PS00135">
    <property type="entry name" value="TRYPSIN_SER"/>
    <property type="match status" value="1"/>
</dbReference>
<gene>
    <name evidence="8" type="ORF">PAPOLLO_LOCUS24780</name>
</gene>
<feature type="domain" description="Peptidase S1" evidence="7">
    <location>
        <begin position="371"/>
        <end position="623"/>
    </location>
</feature>
<sequence>MHKCLIILIVSFNLLLSSAFRQDVCEKCVHLDNCPQFNNMNRDEQQRWMKQFPCQQPNEKESSPYYGFATVARGDYVCCPGLNVWSIVNEEQGDVAKSPYDQGYVQPGVFNNRPGRHPQYTNNFPPYGGQNFDNNHQADIRYTQRPSNWRKDYDDNNHNFGNHYPNYGKPDINNQNIHNGPNFYKSDQQNDYPKQKFPMTKTPQMFVPNGQQPNFSNQYPPCPNIPTQNNFGYQTYPNNPNCNSYQQGFNPTQQPPTQVYPERNNPPKRPIQNVFPIYPPSHGPNFHGTNGNGNTLGGPKLNNQCQGLTSLPPDPISGCCGLDMSSGEGITDLQIMVTQRIRNNFMYMRNNRRTTRENQNGTVEIDLDNRIAGGTETELNQFPWTVLLKITFDYGINKTSFNCGGSLISSKYILTAAHCIHEKEATLSGIEITMAEYDKRTFPRDCKLNFGGEKTCIENVIIHAENIIRHPEYDDKKLYNDIALIRLRGMAPYTEFIRPICLPPLNVDNQVFYGLPLPVAGWGRNGPYMSDIKQSTVVNLVPHEECQQYYPYLSASHLCAAGKTGEDTCKGDSGGPLMMLYDGQYYVIGVVSGKRADAPCGTAVPSLYTNVFQYIDWIRNNIDN</sequence>
<dbReference type="GO" id="GO:0004252">
    <property type="term" value="F:serine-type endopeptidase activity"/>
    <property type="evidence" value="ECO:0007669"/>
    <property type="project" value="InterPro"/>
</dbReference>